<sequence>MVTTLVVACKFDISGIRGKGEVITKEITLDENFSEIKTESGWKVNLIKSDKNKIVVRANENLIEQLDYYINNERLTLGSKNNIQSGTRELTLYYTENLTTIKSSSGSSIDSDDIFEQEEITIDASSGSSIELELKVKKTIVDVSSGARVELEGTSIYFDGESSSGSRIDGKDLKTKECVVAASSGGNIDIYNEGSLKASASSGGNIDYYGNPEKISTNESISGGNIDHEED</sequence>
<name>A0ABQ3BMG5_9FLAO</name>
<evidence type="ECO:0000313" key="3">
    <source>
        <dbReference type="EMBL" id="GGZ51700.1"/>
    </source>
</evidence>
<evidence type="ECO:0000259" key="2">
    <source>
        <dbReference type="Pfam" id="PF10988"/>
    </source>
</evidence>
<dbReference type="EMBL" id="BMWY01000002">
    <property type="protein sequence ID" value="GGZ51700.1"/>
    <property type="molecule type" value="Genomic_DNA"/>
</dbReference>
<dbReference type="InterPro" id="IPR021255">
    <property type="entry name" value="DUF2807"/>
</dbReference>
<proteinExistence type="predicted"/>
<keyword evidence="4" id="KW-1185">Reference proteome</keyword>
<protein>
    <recommendedName>
        <fullName evidence="2">Putative auto-transporter adhesin head GIN domain-containing protein</fullName>
    </recommendedName>
</protein>
<gene>
    <name evidence="3" type="ORF">GCM10008088_11970</name>
</gene>
<dbReference type="Pfam" id="PF10988">
    <property type="entry name" value="DUF2807"/>
    <property type="match status" value="1"/>
</dbReference>
<organism evidence="3 4">
    <name type="scientific">Mesonia mobilis</name>
    <dbReference type="NCBI Taxonomy" id="369791"/>
    <lineage>
        <taxon>Bacteria</taxon>
        <taxon>Pseudomonadati</taxon>
        <taxon>Bacteroidota</taxon>
        <taxon>Flavobacteriia</taxon>
        <taxon>Flavobacteriales</taxon>
        <taxon>Flavobacteriaceae</taxon>
        <taxon>Mesonia</taxon>
    </lineage>
</organism>
<accession>A0ABQ3BMG5</accession>
<comment type="caution">
    <text evidence="3">The sequence shown here is derived from an EMBL/GenBank/DDBJ whole genome shotgun (WGS) entry which is preliminary data.</text>
</comment>
<dbReference type="Proteomes" id="UP000615593">
    <property type="component" value="Unassembled WGS sequence"/>
</dbReference>
<feature type="compositionally biased region" description="Polar residues" evidence="1">
    <location>
        <begin position="214"/>
        <end position="223"/>
    </location>
</feature>
<dbReference type="Gene3D" id="2.160.20.120">
    <property type="match status" value="1"/>
</dbReference>
<reference evidence="4" key="1">
    <citation type="journal article" date="2019" name="Int. J. Syst. Evol. Microbiol.">
        <title>The Global Catalogue of Microorganisms (GCM) 10K type strain sequencing project: providing services to taxonomists for standard genome sequencing and annotation.</title>
        <authorList>
            <consortium name="The Broad Institute Genomics Platform"/>
            <consortium name="The Broad Institute Genome Sequencing Center for Infectious Disease"/>
            <person name="Wu L."/>
            <person name="Ma J."/>
        </authorList>
    </citation>
    <scope>NUCLEOTIDE SEQUENCE [LARGE SCALE GENOMIC DNA]</scope>
    <source>
        <strain evidence="4">KCTC 12708</strain>
    </source>
</reference>
<evidence type="ECO:0000313" key="4">
    <source>
        <dbReference type="Proteomes" id="UP000615593"/>
    </source>
</evidence>
<evidence type="ECO:0000256" key="1">
    <source>
        <dbReference type="SAM" id="MobiDB-lite"/>
    </source>
</evidence>
<feature type="domain" description="Putative auto-transporter adhesin head GIN" evidence="2">
    <location>
        <begin position="32"/>
        <end position="212"/>
    </location>
</feature>
<feature type="region of interest" description="Disordered" evidence="1">
    <location>
        <begin position="209"/>
        <end position="231"/>
    </location>
</feature>